<keyword evidence="2" id="KW-1185">Reference proteome</keyword>
<sequence length="130" mass="13733">HAVASVTYPGHCHLPLPALCAMTSVTRPGWCHSLWPALHAVASVTCPGWCHLLWQHCVLWPVSLALVIVTCHGQHCVPWPVSLALVGVTRCGHPPSATPCPGQGHLPPAQVAPSPLQPALEPLQGWGSHS</sequence>
<reference evidence="1" key="1">
    <citation type="submission" date="2025-08" db="UniProtKB">
        <authorList>
            <consortium name="Ensembl"/>
        </authorList>
    </citation>
    <scope>IDENTIFICATION</scope>
</reference>
<organism evidence="1 2">
    <name type="scientific">Calidris pygmaea</name>
    <name type="common">Spoon-billed sandpiper</name>
    <dbReference type="NCBI Taxonomy" id="425635"/>
    <lineage>
        <taxon>Eukaryota</taxon>
        <taxon>Metazoa</taxon>
        <taxon>Chordata</taxon>
        <taxon>Craniata</taxon>
        <taxon>Vertebrata</taxon>
        <taxon>Euteleostomi</taxon>
        <taxon>Archelosauria</taxon>
        <taxon>Archosauria</taxon>
        <taxon>Dinosauria</taxon>
        <taxon>Saurischia</taxon>
        <taxon>Theropoda</taxon>
        <taxon>Coelurosauria</taxon>
        <taxon>Aves</taxon>
        <taxon>Neognathae</taxon>
        <taxon>Neoaves</taxon>
        <taxon>Charadriiformes</taxon>
        <taxon>Scolopacidae</taxon>
        <taxon>Calidris</taxon>
    </lineage>
</organism>
<evidence type="ECO:0000313" key="2">
    <source>
        <dbReference type="Proteomes" id="UP000694419"/>
    </source>
</evidence>
<evidence type="ECO:0000313" key="1">
    <source>
        <dbReference type="Ensembl" id="ENSCPGP00000016732.1"/>
    </source>
</evidence>
<proteinExistence type="predicted"/>
<dbReference type="Proteomes" id="UP000694419">
    <property type="component" value="Unplaced"/>
</dbReference>
<dbReference type="AlphaFoldDB" id="A0A8C3K7E4"/>
<reference evidence="1" key="2">
    <citation type="submission" date="2025-09" db="UniProtKB">
        <authorList>
            <consortium name="Ensembl"/>
        </authorList>
    </citation>
    <scope>IDENTIFICATION</scope>
</reference>
<protein>
    <submittedName>
        <fullName evidence="1">Uncharacterized protein</fullName>
    </submittedName>
</protein>
<accession>A0A8C3K7E4</accession>
<name>A0A8C3K7E4_9CHAR</name>
<dbReference type="Ensembl" id="ENSCPGT00000018302.1">
    <property type="protein sequence ID" value="ENSCPGP00000016732.1"/>
    <property type="gene ID" value="ENSCPGG00000011749.1"/>
</dbReference>